<gene>
    <name evidence="1" type="ORF">DPMN_016371</name>
</gene>
<dbReference type="EMBL" id="JAIWYP010000001">
    <property type="protein sequence ID" value="KAH3892256.1"/>
    <property type="molecule type" value="Genomic_DNA"/>
</dbReference>
<reference evidence="1" key="2">
    <citation type="submission" date="2020-11" db="EMBL/GenBank/DDBJ databases">
        <authorList>
            <person name="McCartney M.A."/>
            <person name="Auch B."/>
            <person name="Kono T."/>
            <person name="Mallez S."/>
            <person name="Becker A."/>
            <person name="Gohl D.M."/>
            <person name="Silverstein K.A.T."/>
            <person name="Koren S."/>
            <person name="Bechman K.B."/>
            <person name="Herman A."/>
            <person name="Abrahante J.E."/>
            <person name="Garbe J."/>
        </authorList>
    </citation>
    <scope>NUCLEOTIDE SEQUENCE</scope>
    <source>
        <strain evidence="1">Duluth1</strain>
        <tissue evidence="1">Whole animal</tissue>
    </source>
</reference>
<protein>
    <submittedName>
        <fullName evidence="1">Uncharacterized protein</fullName>
    </submittedName>
</protein>
<comment type="caution">
    <text evidence="1">The sequence shown here is derived from an EMBL/GenBank/DDBJ whole genome shotgun (WGS) entry which is preliminary data.</text>
</comment>
<accession>A0A9D4NDE1</accession>
<evidence type="ECO:0000313" key="1">
    <source>
        <dbReference type="EMBL" id="KAH3892256.1"/>
    </source>
</evidence>
<sequence length="113" mass="13361">MKFITTRWHRHLNHKVNDRCPPFYLLAKLLHDEAVTATRNAELVSDLKLRRYQRASYATRQGKTFALWKRYRESNLTSTGLLRRSAACTSQLLEFQTQRNGTMCLWNCVNKIM</sequence>
<proteinExistence type="predicted"/>
<organism evidence="1 2">
    <name type="scientific">Dreissena polymorpha</name>
    <name type="common">Zebra mussel</name>
    <name type="synonym">Mytilus polymorpha</name>
    <dbReference type="NCBI Taxonomy" id="45954"/>
    <lineage>
        <taxon>Eukaryota</taxon>
        <taxon>Metazoa</taxon>
        <taxon>Spiralia</taxon>
        <taxon>Lophotrochozoa</taxon>
        <taxon>Mollusca</taxon>
        <taxon>Bivalvia</taxon>
        <taxon>Autobranchia</taxon>
        <taxon>Heteroconchia</taxon>
        <taxon>Euheterodonta</taxon>
        <taxon>Imparidentia</taxon>
        <taxon>Neoheterodontei</taxon>
        <taxon>Myida</taxon>
        <taxon>Dreissenoidea</taxon>
        <taxon>Dreissenidae</taxon>
        <taxon>Dreissena</taxon>
    </lineage>
</organism>
<name>A0A9D4NDE1_DREPO</name>
<evidence type="ECO:0000313" key="2">
    <source>
        <dbReference type="Proteomes" id="UP000828390"/>
    </source>
</evidence>
<keyword evidence="2" id="KW-1185">Reference proteome</keyword>
<dbReference type="Proteomes" id="UP000828390">
    <property type="component" value="Unassembled WGS sequence"/>
</dbReference>
<reference evidence="1" key="1">
    <citation type="journal article" date="2019" name="bioRxiv">
        <title>The Genome of the Zebra Mussel, Dreissena polymorpha: A Resource for Invasive Species Research.</title>
        <authorList>
            <person name="McCartney M.A."/>
            <person name="Auch B."/>
            <person name="Kono T."/>
            <person name="Mallez S."/>
            <person name="Zhang Y."/>
            <person name="Obille A."/>
            <person name="Becker A."/>
            <person name="Abrahante J.E."/>
            <person name="Garbe J."/>
            <person name="Badalamenti J.P."/>
            <person name="Herman A."/>
            <person name="Mangelson H."/>
            <person name="Liachko I."/>
            <person name="Sullivan S."/>
            <person name="Sone E.D."/>
            <person name="Koren S."/>
            <person name="Silverstein K.A.T."/>
            <person name="Beckman K.B."/>
            <person name="Gohl D.M."/>
        </authorList>
    </citation>
    <scope>NUCLEOTIDE SEQUENCE</scope>
    <source>
        <strain evidence="1">Duluth1</strain>
        <tissue evidence="1">Whole animal</tissue>
    </source>
</reference>
<dbReference type="AlphaFoldDB" id="A0A9D4NDE1"/>